<evidence type="ECO:0000256" key="10">
    <source>
        <dbReference type="ARBA" id="ARBA00025475"/>
    </source>
</evidence>
<dbReference type="InterPro" id="IPR011060">
    <property type="entry name" value="RibuloseP-bd_barrel"/>
</dbReference>
<dbReference type="HAMAP" id="MF_01013">
    <property type="entry name" value="HisF"/>
    <property type="match status" value="1"/>
</dbReference>
<dbReference type="GO" id="GO:0005737">
    <property type="term" value="C:cytoplasm"/>
    <property type="evidence" value="ECO:0007669"/>
    <property type="project" value="UniProtKB-SubCell"/>
</dbReference>
<dbReference type="PANTHER" id="PTHR21235">
    <property type="entry name" value="IMIDAZOLE GLYCEROL PHOSPHATE SYNTHASE SUBUNIT HISF/H IGP SYNTHASE SUBUNIT HISF/H"/>
    <property type="match status" value="1"/>
</dbReference>
<evidence type="ECO:0000256" key="6">
    <source>
        <dbReference type="ARBA" id="ARBA00022490"/>
    </source>
</evidence>
<proteinExistence type="inferred from homology"/>
<dbReference type="UniPathway" id="UPA00031">
    <property type="reaction ID" value="UER00010"/>
</dbReference>
<sequence length="275" mass="29129">MLTKRIIPCLDVDAGRVVKGVSFVELRDAGDPAELAAFYDQEGGDELVFLDITASSDSRDTMVDVVQRVSEQVFIPLTVGGGIRSVEDVRRMLKAGADKVGMNTAAVNNPELVKEGAAAFGNQCIVVAIDAKRVSSAKGEPAPDAADLALDDESKWQVYTRGGRTPTGLDAVKWAARAVELGAGEILLTSMDEDGQLSGYDLVLTRAISDEVPVPVIASGGAGVLDHLYQALDQGKADAVLAASIFHFGTFTIDQAKEYLHSKGIPVRPKYQGPV</sequence>
<dbReference type="GO" id="GO:0000105">
    <property type="term" value="P:L-histidine biosynthetic process"/>
    <property type="evidence" value="ECO:0007669"/>
    <property type="project" value="UniProtKB-UniPathway"/>
</dbReference>
<evidence type="ECO:0000256" key="5">
    <source>
        <dbReference type="ARBA" id="ARBA00012809"/>
    </source>
</evidence>
<evidence type="ECO:0000256" key="8">
    <source>
        <dbReference type="ARBA" id="ARBA00023102"/>
    </source>
</evidence>
<evidence type="ECO:0000256" key="11">
    <source>
        <dbReference type="ARBA" id="ARBA00030264"/>
    </source>
</evidence>
<dbReference type="PANTHER" id="PTHR21235:SF2">
    <property type="entry name" value="IMIDAZOLE GLYCEROL PHOSPHATE SYNTHASE HISHF"/>
    <property type="match status" value="1"/>
</dbReference>
<accession>A0A160V718</accession>
<dbReference type="NCBIfam" id="TIGR00735">
    <property type="entry name" value="hisF"/>
    <property type="match status" value="1"/>
</dbReference>
<keyword evidence="8" id="KW-0368">Histidine biosynthesis</keyword>
<dbReference type="InterPro" id="IPR006062">
    <property type="entry name" value="His_biosynth"/>
</dbReference>
<dbReference type="InterPro" id="IPR013785">
    <property type="entry name" value="Aldolase_TIM"/>
</dbReference>
<protein>
    <recommendedName>
        <fullName evidence="5">imidazole glycerol-phosphate synthase</fullName>
        <ecNumber evidence="5">4.3.2.10</ecNumber>
    </recommendedName>
    <alternativeName>
        <fullName evidence="11">IGP synthase cyclase subunit</fullName>
    </alternativeName>
</protein>
<comment type="subunit">
    <text evidence="4">Heterodimer of HisH and HisF.</text>
</comment>
<dbReference type="GO" id="GO:0016829">
    <property type="term" value="F:lyase activity"/>
    <property type="evidence" value="ECO:0007669"/>
    <property type="project" value="UniProtKB-KW"/>
</dbReference>
<organism evidence="13">
    <name type="scientific">hydrothermal vent metagenome</name>
    <dbReference type="NCBI Taxonomy" id="652676"/>
    <lineage>
        <taxon>unclassified sequences</taxon>
        <taxon>metagenomes</taxon>
        <taxon>ecological metagenomes</taxon>
    </lineage>
</organism>
<evidence type="ECO:0000256" key="1">
    <source>
        <dbReference type="ARBA" id="ARBA00004496"/>
    </source>
</evidence>
<evidence type="ECO:0000256" key="7">
    <source>
        <dbReference type="ARBA" id="ARBA00022605"/>
    </source>
</evidence>
<keyword evidence="6" id="KW-0963">Cytoplasm</keyword>
<evidence type="ECO:0000256" key="9">
    <source>
        <dbReference type="ARBA" id="ARBA00023239"/>
    </source>
</evidence>
<dbReference type="EMBL" id="FAXA01000106">
    <property type="protein sequence ID" value="CUV01612.1"/>
    <property type="molecule type" value="Genomic_DNA"/>
</dbReference>
<dbReference type="AlphaFoldDB" id="A0A160V718"/>
<comment type="pathway">
    <text evidence="2">Amino-acid biosynthesis; L-histidine biosynthesis; L-histidine from 5-phospho-alpha-D-ribose 1-diphosphate: step 5/9.</text>
</comment>
<comment type="function">
    <text evidence="10">IGPS catalyzes the conversion of PRFAR and glutamine to IGP, AICAR and glutamate. The HisF subunit catalyzes the cyclization activity that produces IGP and AICAR from PRFAR using the ammonia provided by the HisH subunit.</text>
</comment>
<dbReference type="GO" id="GO:0000107">
    <property type="term" value="F:imidazoleglycerol-phosphate synthase activity"/>
    <property type="evidence" value="ECO:0007669"/>
    <property type="project" value="InterPro"/>
</dbReference>
<keyword evidence="9 13" id="KW-0456">Lyase</keyword>
<gene>
    <name evidence="13" type="ORF">MGWOODY_Clf2144</name>
</gene>
<comment type="similarity">
    <text evidence="3">Belongs to the HisA/HisF family.</text>
</comment>
<comment type="catalytic activity">
    <reaction evidence="12">
        <text>5-[(5-phospho-1-deoxy-D-ribulos-1-ylimino)methylamino]-1-(5-phospho-beta-D-ribosyl)imidazole-4-carboxamide + L-glutamine = D-erythro-1-(imidazol-4-yl)glycerol 3-phosphate + 5-amino-1-(5-phospho-beta-D-ribosyl)imidazole-4-carboxamide + L-glutamate + H(+)</text>
        <dbReference type="Rhea" id="RHEA:24793"/>
        <dbReference type="ChEBI" id="CHEBI:15378"/>
        <dbReference type="ChEBI" id="CHEBI:29985"/>
        <dbReference type="ChEBI" id="CHEBI:58278"/>
        <dbReference type="ChEBI" id="CHEBI:58359"/>
        <dbReference type="ChEBI" id="CHEBI:58475"/>
        <dbReference type="ChEBI" id="CHEBI:58525"/>
        <dbReference type="EC" id="4.3.2.10"/>
    </reaction>
</comment>
<evidence type="ECO:0000256" key="4">
    <source>
        <dbReference type="ARBA" id="ARBA00011152"/>
    </source>
</evidence>
<evidence type="ECO:0000313" key="13">
    <source>
        <dbReference type="EMBL" id="CUV01612.1"/>
    </source>
</evidence>
<dbReference type="InterPro" id="IPR050064">
    <property type="entry name" value="IGPS_HisA/HisF"/>
</dbReference>
<evidence type="ECO:0000256" key="2">
    <source>
        <dbReference type="ARBA" id="ARBA00005091"/>
    </source>
</evidence>
<dbReference type="SUPFAM" id="SSF51366">
    <property type="entry name" value="Ribulose-phoshate binding barrel"/>
    <property type="match status" value="1"/>
</dbReference>
<evidence type="ECO:0000256" key="12">
    <source>
        <dbReference type="ARBA" id="ARBA00047838"/>
    </source>
</evidence>
<dbReference type="Pfam" id="PF00977">
    <property type="entry name" value="His_biosynth"/>
    <property type="match status" value="1"/>
</dbReference>
<dbReference type="EC" id="4.3.2.10" evidence="5"/>
<name>A0A160V718_9ZZZZ</name>
<dbReference type="CDD" id="cd04731">
    <property type="entry name" value="HisF"/>
    <property type="match status" value="1"/>
</dbReference>
<dbReference type="Gene3D" id="3.20.20.70">
    <property type="entry name" value="Aldolase class I"/>
    <property type="match status" value="1"/>
</dbReference>
<keyword evidence="7" id="KW-0028">Amino-acid biosynthesis</keyword>
<dbReference type="FunFam" id="3.20.20.70:FF:000006">
    <property type="entry name" value="Imidazole glycerol phosphate synthase subunit HisF"/>
    <property type="match status" value="1"/>
</dbReference>
<evidence type="ECO:0000256" key="3">
    <source>
        <dbReference type="ARBA" id="ARBA00009667"/>
    </source>
</evidence>
<dbReference type="InterPro" id="IPR004651">
    <property type="entry name" value="HisF"/>
</dbReference>
<reference evidence="13" key="1">
    <citation type="submission" date="2015-10" db="EMBL/GenBank/DDBJ databases">
        <authorList>
            <person name="Gilbert D.G."/>
        </authorList>
    </citation>
    <scope>NUCLEOTIDE SEQUENCE</scope>
</reference>
<comment type="subcellular location">
    <subcellularLocation>
        <location evidence="1">Cytoplasm</location>
    </subcellularLocation>
</comment>